<reference evidence="7" key="1">
    <citation type="submission" date="2021-03" db="EMBL/GenBank/DDBJ databases">
        <title>Acanthopleuribacteraceae sp. M133.</title>
        <authorList>
            <person name="Wang G."/>
        </authorList>
    </citation>
    <scope>NUCLEOTIDE SEQUENCE</scope>
    <source>
        <strain evidence="7">M133</strain>
    </source>
</reference>
<dbReference type="EC" id="2.1.1.163" evidence="5"/>
<dbReference type="GO" id="GO:0032259">
    <property type="term" value="P:methylation"/>
    <property type="evidence" value="ECO:0007669"/>
    <property type="project" value="UniProtKB-KW"/>
</dbReference>
<sequence>MTPETKPEHGAQPSHHADLGEKGARIQGMFDKLAPRYDLMNRVMTMGQDQRWRRFVVARAELAEGGRVLDLASGTGDIALEFKRRLPEATVIAGDFSLGMMRHGITRPHAGQLHWIACDAMRLPFADNSFGAVTFGYLLRNVASIPTALAEVYRVLEPGGKVVCLDTTPPPPGILRPFIRTYLNHGLPLLGRLLSADASAYAYLSSSTQSFETAEDLADLFSGAGFQSVAFRHFMFRTVAIHWARKPS</sequence>
<gene>
    <name evidence="7" type="primary">ubiE</name>
    <name evidence="5" type="synonym">menG</name>
    <name evidence="7" type="ORF">J3U87_19060</name>
</gene>
<keyword evidence="3 5" id="KW-0808">Transferase</keyword>
<comment type="catalytic activity">
    <reaction evidence="5">
        <text>a 2-demethylmenaquinol + S-adenosyl-L-methionine = a menaquinol + S-adenosyl-L-homocysteine + H(+)</text>
        <dbReference type="Rhea" id="RHEA:42640"/>
        <dbReference type="Rhea" id="RHEA-COMP:9539"/>
        <dbReference type="Rhea" id="RHEA-COMP:9563"/>
        <dbReference type="ChEBI" id="CHEBI:15378"/>
        <dbReference type="ChEBI" id="CHEBI:18151"/>
        <dbReference type="ChEBI" id="CHEBI:55437"/>
        <dbReference type="ChEBI" id="CHEBI:57856"/>
        <dbReference type="ChEBI" id="CHEBI:59789"/>
        <dbReference type="EC" id="2.1.1.163"/>
    </reaction>
</comment>
<comment type="caution">
    <text evidence="5">Lacks conserved residue(s) required for the propagation of feature annotation.</text>
</comment>
<protein>
    <recommendedName>
        <fullName evidence="5">Demethylmenaquinone methyltransferase</fullName>
        <ecNumber evidence="5">2.1.1.163</ecNumber>
    </recommendedName>
</protein>
<evidence type="ECO:0000256" key="6">
    <source>
        <dbReference type="SAM" id="MobiDB-lite"/>
    </source>
</evidence>
<dbReference type="NCBIfam" id="TIGR01934">
    <property type="entry name" value="MenG_MenH_UbiE"/>
    <property type="match status" value="1"/>
</dbReference>
<dbReference type="EMBL" id="CP071793">
    <property type="protein sequence ID" value="QTD47695.1"/>
    <property type="molecule type" value="Genomic_DNA"/>
</dbReference>
<comment type="similarity">
    <text evidence="5">Belongs to the class I-like SAM-binding methyltransferase superfamily. MenG/UbiE family.</text>
</comment>
<evidence type="ECO:0000256" key="2">
    <source>
        <dbReference type="ARBA" id="ARBA00022603"/>
    </source>
</evidence>
<evidence type="ECO:0000313" key="7">
    <source>
        <dbReference type="EMBL" id="QTD47695.1"/>
    </source>
</evidence>
<keyword evidence="2 5" id="KW-0489">Methyltransferase</keyword>
<dbReference type="AlphaFoldDB" id="A0A8A4TM68"/>
<dbReference type="GO" id="GO:0009234">
    <property type="term" value="P:menaquinone biosynthetic process"/>
    <property type="evidence" value="ECO:0007669"/>
    <property type="project" value="UniProtKB-UniRule"/>
</dbReference>
<dbReference type="KEGG" id="scor:J3U87_19060"/>
<accession>A0A8A4TM68</accession>
<dbReference type="SUPFAM" id="SSF53335">
    <property type="entry name" value="S-adenosyl-L-methionine-dependent methyltransferases"/>
    <property type="match status" value="1"/>
</dbReference>
<dbReference type="UniPathway" id="UPA00079">
    <property type="reaction ID" value="UER00169"/>
</dbReference>
<feature type="binding site" evidence="5">
    <location>
        <begin position="119"/>
        <end position="120"/>
    </location>
    <ligand>
        <name>S-adenosyl-L-methionine</name>
        <dbReference type="ChEBI" id="CHEBI:59789"/>
    </ligand>
</feature>
<comment type="pathway">
    <text evidence="5">Quinol/quinone metabolism; menaquinone biosynthesis; menaquinol from 1,4-dihydroxy-2-naphthoate: step 2/2.</text>
</comment>
<evidence type="ECO:0000256" key="1">
    <source>
        <dbReference type="ARBA" id="ARBA00022428"/>
    </source>
</evidence>
<feature type="region of interest" description="Disordered" evidence="6">
    <location>
        <begin position="1"/>
        <end position="21"/>
    </location>
</feature>
<feature type="binding site" evidence="5">
    <location>
        <position position="95"/>
    </location>
    <ligand>
        <name>S-adenosyl-L-methionine</name>
        <dbReference type="ChEBI" id="CHEBI:59789"/>
    </ligand>
</feature>
<dbReference type="HAMAP" id="MF_01813">
    <property type="entry name" value="MenG_UbiE_methyltr"/>
    <property type="match status" value="1"/>
</dbReference>
<dbReference type="PANTHER" id="PTHR43591:SF24">
    <property type="entry name" value="2-METHOXY-6-POLYPRENYL-1,4-BENZOQUINOL METHYLASE, MITOCHONDRIAL"/>
    <property type="match status" value="1"/>
</dbReference>
<dbReference type="CDD" id="cd02440">
    <property type="entry name" value="AdoMet_MTases"/>
    <property type="match status" value="1"/>
</dbReference>
<keyword evidence="4 5" id="KW-0949">S-adenosyl-L-methionine</keyword>
<comment type="function">
    <text evidence="5">Methyltransferase required for the conversion of demethylmenaquinol (DMKH2) to menaquinol (MKH2).</text>
</comment>
<dbReference type="Gene3D" id="3.40.50.150">
    <property type="entry name" value="Vaccinia Virus protein VP39"/>
    <property type="match status" value="1"/>
</dbReference>
<dbReference type="RefSeq" id="WP_237377362.1">
    <property type="nucleotide sequence ID" value="NZ_CP071793.1"/>
</dbReference>
<evidence type="ECO:0000256" key="4">
    <source>
        <dbReference type="ARBA" id="ARBA00022691"/>
    </source>
</evidence>
<name>A0A8A4TM68_SULCO</name>
<feature type="binding site" evidence="5">
    <location>
        <position position="75"/>
    </location>
    <ligand>
        <name>S-adenosyl-L-methionine</name>
        <dbReference type="ChEBI" id="CHEBI:59789"/>
    </ligand>
</feature>
<evidence type="ECO:0000256" key="5">
    <source>
        <dbReference type="HAMAP-Rule" id="MF_01813"/>
    </source>
</evidence>
<dbReference type="Proteomes" id="UP000663929">
    <property type="component" value="Chromosome"/>
</dbReference>
<proteinExistence type="inferred from homology"/>
<keyword evidence="1 5" id="KW-0474">Menaquinone biosynthesis</keyword>
<organism evidence="7 8">
    <name type="scientific">Sulfidibacter corallicola</name>
    <dbReference type="NCBI Taxonomy" id="2818388"/>
    <lineage>
        <taxon>Bacteria</taxon>
        <taxon>Pseudomonadati</taxon>
        <taxon>Acidobacteriota</taxon>
        <taxon>Holophagae</taxon>
        <taxon>Acanthopleuribacterales</taxon>
        <taxon>Acanthopleuribacteraceae</taxon>
        <taxon>Sulfidibacter</taxon>
    </lineage>
</organism>
<dbReference type="InterPro" id="IPR004033">
    <property type="entry name" value="UbiE/COQ5_MeTrFase"/>
</dbReference>
<dbReference type="GO" id="GO:0043770">
    <property type="term" value="F:demethylmenaquinone methyltransferase activity"/>
    <property type="evidence" value="ECO:0007669"/>
    <property type="project" value="UniProtKB-UniRule"/>
</dbReference>
<evidence type="ECO:0000256" key="3">
    <source>
        <dbReference type="ARBA" id="ARBA00022679"/>
    </source>
</evidence>
<dbReference type="NCBIfam" id="NF001244">
    <property type="entry name" value="PRK00216.1-5"/>
    <property type="match status" value="1"/>
</dbReference>
<dbReference type="Pfam" id="PF01209">
    <property type="entry name" value="Ubie_methyltran"/>
    <property type="match status" value="1"/>
</dbReference>
<evidence type="ECO:0000313" key="8">
    <source>
        <dbReference type="Proteomes" id="UP000663929"/>
    </source>
</evidence>
<keyword evidence="8" id="KW-1185">Reference proteome</keyword>
<dbReference type="PROSITE" id="PS51608">
    <property type="entry name" value="SAM_MT_UBIE"/>
    <property type="match status" value="1"/>
</dbReference>
<dbReference type="PANTHER" id="PTHR43591">
    <property type="entry name" value="METHYLTRANSFERASE"/>
    <property type="match status" value="1"/>
</dbReference>
<dbReference type="InterPro" id="IPR029063">
    <property type="entry name" value="SAM-dependent_MTases_sf"/>
</dbReference>